<name>A0A0B2WSV7_METAS</name>
<dbReference type="CDD" id="cd03431">
    <property type="entry name" value="NUDIX_DNA_Glycosylase_C-MutY"/>
    <property type="match status" value="1"/>
</dbReference>
<evidence type="ECO:0000256" key="2">
    <source>
        <dbReference type="ARBA" id="ARBA00008343"/>
    </source>
</evidence>
<dbReference type="GO" id="GO:0000701">
    <property type="term" value="F:purine-specific mismatch base pair DNA N-glycosylase activity"/>
    <property type="evidence" value="ECO:0007669"/>
    <property type="project" value="UniProtKB-EC"/>
</dbReference>
<dbReference type="Pfam" id="PF00730">
    <property type="entry name" value="HhH-GPD"/>
    <property type="match status" value="1"/>
</dbReference>
<dbReference type="SUPFAM" id="SSF55811">
    <property type="entry name" value="Nudix"/>
    <property type="match status" value="1"/>
</dbReference>
<keyword evidence="9 13" id="KW-0408">Iron</keyword>
<dbReference type="HOGENOM" id="CLU_012862_0_0_1"/>
<dbReference type="OrthoDB" id="10248838at2759"/>
<dbReference type="Pfam" id="PF14815">
    <property type="entry name" value="NUDIX_4"/>
    <property type="match status" value="1"/>
</dbReference>
<evidence type="ECO:0000256" key="10">
    <source>
        <dbReference type="ARBA" id="ARBA00023014"/>
    </source>
</evidence>
<dbReference type="PANTHER" id="PTHR42944:SF1">
    <property type="entry name" value="ADENINE DNA GLYCOSYLASE"/>
    <property type="match status" value="1"/>
</dbReference>
<dbReference type="InterPro" id="IPR044298">
    <property type="entry name" value="MIG/MutY"/>
</dbReference>
<feature type="compositionally biased region" description="Basic and acidic residues" evidence="14">
    <location>
        <begin position="265"/>
        <end position="280"/>
    </location>
</feature>
<comment type="catalytic activity">
    <reaction evidence="1 13">
        <text>Hydrolyzes free adenine bases from 7,8-dihydro-8-oxoguanine:adenine mismatched double-stranded DNA, leaving an apurinic site.</text>
        <dbReference type="EC" id="3.2.2.31"/>
    </reaction>
</comment>
<keyword evidence="5" id="KW-0004">4Fe-4S</keyword>
<dbReference type="GO" id="GO:0032357">
    <property type="term" value="F:oxidized purine DNA binding"/>
    <property type="evidence" value="ECO:0007669"/>
    <property type="project" value="TreeGrafter"/>
</dbReference>
<evidence type="ECO:0000259" key="15">
    <source>
        <dbReference type="SMART" id="SM00478"/>
    </source>
</evidence>
<dbReference type="InterPro" id="IPR000445">
    <property type="entry name" value="HhH_motif"/>
</dbReference>
<evidence type="ECO:0000256" key="11">
    <source>
        <dbReference type="ARBA" id="ARBA00023204"/>
    </source>
</evidence>
<dbReference type="GO" id="GO:0005634">
    <property type="term" value="C:nucleus"/>
    <property type="evidence" value="ECO:0007669"/>
    <property type="project" value="TreeGrafter"/>
</dbReference>
<evidence type="ECO:0000256" key="6">
    <source>
        <dbReference type="ARBA" id="ARBA00022723"/>
    </source>
</evidence>
<keyword evidence="17" id="KW-1185">Reference proteome</keyword>
<dbReference type="GO" id="GO:0051539">
    <property type="term" value="F:4 iron, 4 sulfur cluster binding"/>
    <property type="evidence" value="ECO:0007669"/>
    <property type="project" value="UniProtKB-UniRule"/>
</dbReference>
<dbReference type="Gene3D" id="3.90.79.10">
    <property type="entry name" value="Nucleoside Triphosphate Pyrophosphohydrolase"/>
    <property type="match status" value="1"/>
</dbReference>
<gene>
    <name evidence="16" type="ORF">MAM_05227</name>
</gene>
<organism evidence="16 17">
    <name type="scientific">Metarhizium album (strain ARSEF 1941)</name>
    <dbReference type="NCBI Taxonomy" id="1081103"/>
    <lineage>
        <taxon>Eukaryota</taxon>
        <taxon>Fungi</taxon>
        <taxon>Dikarya</taxon>
        <taxon>Ascomycota</taxon>
        <taxon>Pezizomycotina</taxon>
        <taxon>Sordariomycetes</taxon>
        <taxon>Hypocreomycetidae</taxon>
        <taxon>Hypocreales</taxon>
        <taxon>Clavicipitaceae</taxon>
        <taxon>Metarhizium</taxon>
    </lineage>
</organism>
<dbReference type="FunFam" id="1.10.340.30:FF:000002">
    <property type="entry name" value="Adenine DNA glycosylase"/>
    <property type="match status" value="1"/>
</dbReference>
<evidence type="ECO:0000256" key="4">
    <source>
        <dbReference type="ARBA" id="ARBA00022023"/>
    </source>
</evidence>
<feature type="domain" description="HhH-GPD" evidence="15">
    <location>
        <begin position="36"/>
        <end position="206"/>
    </location>
</feature>
<evidence type="ECO:0000256" key="13">
    <source>
        <dbReference type="RuleBase" id="RU365096"/>
    </source>
</evidence>
<accession>A0A0B2WSV7</accession>
<reference evidence="16 17" key="1">
    <citation type="journal article" date="2014" name="Proc. Natl. Acad. Sci. U.S.A.">
        <title>Trajectory and genomic determinants of fungal-pathogen speciation and host adaptation.</title>
        <authorList>
            <person name="Hu X."/>
            <person name="Xiao G."/>
            <person name="Zheng P."/>
            <person name="Shang Y."/>
            <person name="Su Y."/>
            <person name="Zhang X."/>
            <person name="Liu X."/>
            <person name="Zhan S."/>
            <person name="St Leger R.J."/>
            <person name="Wang C."/>
        </authorList>
    </citation>
    <scope>NUCLEOTIDE SEQUENCE [LARGE SCALE GENOMIC DNA]</scope>
    <source>
        <strain evidence="16 17">ARSEF 1941</strain>
    </source>
</reference>
<keyword evidence="12 13" id="KW-0326">Glycosidase</keyword>
<keyword evidence="10" id="KW-0411">Iron-sulfur</keyword>
<evidence type="ECO:0000256" key="9">
    <source>
        <dbReference type="ARBA" id="ARBA00023004"/>
    </source>
</evidence>
<dbReference type="GO" id="GO:0006285">
    <property type="term" value="P:base-excision repair, AP site formation"/>
    <property type="evidence" value="ECO:0007669"/>
    <property type="project" value="UniProtKB-ARBA"/>
</dbReference>
<dbReference type="CDD" id="cd00056">
    <property type="entry name" value="ENDO3c"/>
    <property type="match status" value="1"/>
</dbReference>
<dbReference type="RefSeq" id="XP_040678184.1">
    <property type="nucleotide sequence ID" value="XM_040824025.1"/>
</dbReference>
<evidence type="ECO:0000256" key="3">
    <source>
        <dbReference type="ARBA" id="ARBA00012045"/>
    </source>
</evidence>
<dbReference type="InterPro" id="IPR015797">
    <property type="entry name" value="NUDIX_hydrolase-like_dom_sf"/>
</dbReference>
<dbReference type="GO" id="GO:0034039">
    <property type="term" value="F:8-oxo-7,8-dihydroguanine DNA N-glycosylase activity"/>
    <property type="evidence" value="ECO:0007669"/>
    <property type="project" value="TreeGrafter"/>
</dbReference>
<dbReference type="Gene3D" id="1.10.340.30">
    <property type="entry name" value="Hypothetical protein, domain 2"/>
    <property type="match status" value="1"/>
</dbReference>
<dbReference type="GO" id="GO:0035485">
    <property type="term" value="F:adenine/guanine mispair binding"/>
    <property type="evidence" value="ECO:0007669"/>
    <property type="project" value="TreeGrafter"/>
</dbReference>
<keyword evidence="6" id="KW-0479">Metal-binding</keyword>
<evidence type="ECO:0000256" key="7">
    <source>
        <dbReference type="ARBA" id="ARBA00022763"/>
    </source>
</evidence>
<comment type="cofactor">
    <cofactor evidence="13">
        <name>[4Fe-4S] cluster</name>
        <dbReference type="ChEBI" id="CHEBI:49883"/>
    </cofactor>
    <text evidence="13">Binds 1 [4Fe-4S] cluster.</text>
</comment>
<evidence type="ECO:0000256" key="12">
    <source>
        <dbReference type="ARBA" id="ARBA00023295"/>
    </source>
</evidence>
<dbReference type="SMART" id="SM00478">
    <property type="entry name" value="ENDO3c"/>
    <property type="match status" value="1"/>
</dbReference>
<keyword evidence="7 13" id="KW-0227">DNA damage</keyword>
<dbReference type="InterPro" id="IPR029119">
    <property type="entry name" value="MutY_C"/>
</dbReference>
<dbReference type="InterPro" id="IPR023170">
    <property type="entry name" value="HhH_base_excis_C"/>
</dbReference>
<dbReference type="GeneID" id="63739682"/>
<keyword evidence="11" id="KW-0234">DNA repair</keyword>
<evidence type="ECO:0000256" key="8">
    <source>
        <dbReference type="ARBA" id="ARBA00022801"/>
    </source>
</evidence>
<feature type="region of interest" description="Disordered" evidence="14">
    <location>
        <begin position="253"/>
        <end position="283"/>
    </location>
</feature>
<dbReference type="Proteomes" id="UP000030816">
    <property type="component" value="Unassembled WGS sequence"/>
</dbReference>
<dbReference type="GO" id="GO:0006298">
    <property type="term" value="P:mismatch repair"/>
    <property type="evidence" value="ECO:0007669"/>
    <property type="project" value="TreeGrafter"/>
</dbReference>
<proteinExistence type="inferred from homology"/>
<evidence type="ECO:0000313" key="16">
    <source>
        <dbReference type="EMBL" id="KHN97118.1"/>
    </source>
</evidence>
<dbReference type="Pfam" id="PF00633">
    <property type="entry name" value="HHH"/>
    <property type="match status" value="1"/>
</dbReference>
<comment type="similarity">
    <text evidence="2 13">Belongs to the Nth/MutY family.</text>
</comment>
<sequence>MPWRKAWINPSSEPDASQLRRLMERRAYEVWISEIMLQQTRVAVVIDYWNRWMEKWPTIQDLAAADPEDVLAAWRGLGYYSRATRIHEASKLVVEDSAMQGLLPSTTAELEAKVPGVGRYTAGAISAIVFGRAAPMVDGNVLRVLSRQLGIYGNIKTDKKVVDSIWAAAGALVQAVALDYPNNEDMSEVSDRPGRWGQALMELGSTVCTPKPDCSKCPVTASCRVYNEAKNMKQNKAKDVCDMEDLCTLCEPFEPDTDSDPEPTALREAKRNTRTADKSKGPKQMTLAAFSFTGGKPARLSGPERQDADTNEAQQEAISNYARKFPLKTAKKPVRQEETVVCAIRRQDGSYLIHRRPEKGLLAGLWEFPSKTLLNHEDYSSTKQRIALAKSHAREILDGQTPKHVGELGSVPWLFSHLKLTMHVHLFRLGEGDECGTGDGARWSKEVDGESMGTGMRKCWALVRDAR</sequence>
<protein>
    <recommendedName>
        <fullName evidence="4 13">Adenine DNA glycosylase</fullName>
        <ecNumber evidence="3 13">3.2.2.31</ecNumber>
    </recommendedName>
</protein>
<dbReference type="Gene3D" id="1.10.1670.10">
    <property type="entry name" value="Helix-hairpin-Helix base-excision DNA repair enzymes (C-terminal)"/>
    <property type="match status" value="1"/>
</dbReference>
<keyword evidence="8" id="KW-0378">Hydrolase</keyword>
<dbReference type="InterPro" id="IPR003265">
    <property type="entry name" value="HhH-GPD_domain"/>
</dbReference>
<dbReference type="EMBL" id="AZHE01000012">
    <property type="protein sequence ID" value="KHN97118.1"/>
    <property type="molecule type" value="Genomic_DNA"/>
</dbReference>
<dbReference type="EC" id="3.2.2.31" evidence="3 13"/>
<dbReference type="PANTHER" id="PTHR42944">
    <property type="entry name" value="ADENINE DNA GLYCOSYLASE"/>
    <property type="match status" value="1"/>
</dbReference>
<evidence type="ECO:0000256" key="5">
    <source>
        <dbReference type="ARBA" id="ARBA00022485"/>
    </source>
</evidence>
<dbReference type="STRING" id="1081103.A0A0B2WSV7"/>
<comment type="caution">
    <text evidence="16">The sequence shown here is derived from an EMBL/GenBank/DDBJ whole genome shotgun (WGS) entry which is preliminary data.</text>
</comment>
<evidence type="ECO:0000256" key="14">
    <source>
        <dbReference type="SAM" id="MobiDB-lite"/>
    </source>
</evidence>
<evidence type="ECO:0000313" key="17">
    <source>
        <dbReference type="Proteomes" id="UP000030816"/>
    </source>
</evidence>
<dbReference type="InterPro" id="IPR011257">
    <property type="entry name" value="DNA_glycosylase"/>
</dbReference>
<dbReference type="AlphaFoldDB" id="A0A0B2WSV7"/>
<comment type="function">
    <text evidence="13">Adenine glycosylase active on G-A mispairs.</text>
</comment>
<dbReference type="SUPFAM" id="SSF48150">
    <property type="entry name" value="DNA-glycosylase"/>
    <property type="match status" value="1"/>
</dbReference>
<dbReference type="GO" id="GO:0046872">
    <property type="term" value="F:metal ion binding"/>
    <property type="evidence" value="ECO:0007669"/>
    <property type="project" value="UniProtKB-UniRule"/>
</dbReference>
<evidence type="ECO:0000256" key="1">
    <source>
        <dbReference type="ARBA" id="ARBA00000843"/>
    </source>
</evidence>